<dbReference type="Proteomes" id="UP000219111">
    <property type="component" value="Unassembled WGS sequence"/>
</dbReference>
<reference evidence="2" key="1">
    <citation type="submission" date="2017-08" db="EMBL/GenBank/DDBJ databases">
        <authorList>
            <person name="Varghese N."/>
            <person name="Submissions S."/>
        </authorList>
    </citation>
    <scope>NUCLEOTIDE SEQUENCE [LARGE SCALE GENOMIC DNA]</scope>
    <source>
        <strain evidence="2">JA276</strain>
    </source>
</reference>
<keyword evidence="2" id="KW-1185">Reference proteome</keyword>
<evidence type="ECO:0000313" key="2">
    <source>
        <dbReference type="Proteomes" id="UP000219111"/>
    </source>
</evidence>
<protein>
    <recommendedName>
        <fullName evidence="3">Lipoprotein</fullName>
    </recommendedName>
</protein>
<evidence type="ECO:0008006" key="3">
    <source>
        <dbReference type="Google" id="ProtNLM"/>
    </source>
</evidence>
<organism evidence="1 2">
    <name type="scientific">Rhodobacter maris</name>
    <dbReference type="NCBI Taxonomy" id="446682"/>
    <lineage>
        <taxon>Bacteria</taxon>
        <taxon>Pseudomonadati</taxon>
        <taxon>Pseudomonadota</taxon>
        <taxon>Alphaproteobacteria</taxon>
        <taxon>Rhodobacterales</taxon>
        <taxon>Rhodobacter group</taxon>
        <taxon>Rhodobacter</taxon>
    </lineage>
</organism>
<dbReference type="OrthoDB" id="7773807at2"/>
<evidence type="ECO:0000313" key="1">
    <source>
        <dbReference type="EMBL" id="SOC10481.1"/>
    </source>
</evidence>
<dbReference type="AlphaFoldDB" id="A0A285SVJ5"/>
<dbReference type="PROSITE" id="PS51257">
    <property type="entry name" value="PROKAR_LIPOPROTEIN"/>
    <property type="match status" value="1"/>
</dbReference>
<accession>A0A285SVJ5</accession>
<dbReference type="EMBL" id="OBMT01000008">
    <property type="protein sequence ID" value="SOC10481.1"/>
    <property type="molecule type" value="Genomic_DNA"/>
</dbReference>
<proteinExistence type="predicted"/>
<name>A0A285SVJ5_9RHOB</name>
<gene>
    <name evidence="1" type="ORF">SAMN05877831_10874</name>
</gene>
<dbReference type="RefSeq" id="WP_097070376.1">
    <property type="nucleotide sequence ID" value="NZ_OBMT01000008.1"/>
</dbReference>
<sequence length="161" mass="17456">MTLIRRSVPLPLLLATSLALTGCGWMNPFNWFRHQEVAQTLAPPGGYPDIENDKRRLIADVVGLEVKPSQGGAIVAATGLPPTQGWWGTALLAENDGEPVEGEMRYRFVAVWPEPGSLAAQRVGTPNSREVTATAYINSVKLARVKRIVVIGATNQRAISR</sequence>